<dbReference type="InterPro" id="IPR036514">
    <property type="entry name" value="SGNH_hydro_sf"/>
</dbReference>
<dbReference type="SUPFAM" id="SSF52266">
    <property type="entry name" value="SGNH hydrolase"/>
    <property type="match status" value="1"/>
</dbReference>
<dbReference type="Gene3D" id="3.40.50.1110">
    <property type="entry name" value="SGNH hydrolase"/>
    <property type="match status" value="1"/>
</dbReference>
<reference evidence="2" key="2">
    <citation type="submission" date="2021-09" db="EMBL/GenBank/DDBJ databases">
        <authorList>
            <person name="Gilroy R."/>
        </authorList>
    </citation>
    <scope>NUCLEOTIDE SEQUENCE</scope>
    <source>
        <strain evidence="2">ChiGjej2B2-19336</strain>
    </source>
</reference>
<gene>
    <name evidence="2" type="ORF">K8W16_02645</name>
</gene>
<evidence type="ECO:0000313" key="3">
    <source>
        <dbReference type="Proteomes" id="UP000698963"/>
    </source>
</evidence>
<dbReference type="Proteomes" id="UP000698963">
    <property type="component" value="Unassembled WGS sequence"/>
</dbReference>
<evidence type="ECO:0000313" key="2">
    <source>
        <dbReference type="EMBL" id="HJD96530.1"/>
    </source>
</evidence>
<accession>A0A921DQG9</accession>
<feature type="domain" description="SGNH hydrolase-type esterase" evidence="1">
    <location>
        <begin position="5"/>
        <end position="167"/>
    </location>
</feature>
<comment type="caution">
    <text evidence="2">The sequence shown here is derived from an EMBL/GenBank/DDBJ whole genome shotgun (WGS) entry which is preliminary data.</text>
</comment>
<dbReference type="InterPro" id="IPR013830">
    <property type="entry name" value="SGNH_hydro"/>
</dbReference>
<name>A0A921DQG9_9BACT</name>
<dbReference type="EMBL" id="DYZA01000049">
    <property type="protein sequence ID" value="HJD96530.1"/>
    <property type="molecule type" value="Genomic_DNA"/>
</dbReference>
<dbReference type="RefSeq" id="WP_304120907.1">
    <property type="nucleotide sequence ID" value="NZ_DYZA01000049.1"/>
</dbReference>
<sequence>MNILCIGDSLTYGYGVRRAETWCALASQLTGHSFINKGVNGATTGEMAEQELSGDELFLMGGLNNLFMGMPVAVPLADIRRICRRAAGMGIRPTVGIPMQISDQVSEAWCEGPVDMDIVRSAYADFADELARRCAEDSVPVIDFRPLIGPKHLSFDGIHLNKSGHERMAQAVAAHWGTRG</sequence>
<dbReference type="AlphaFoldDB" id="A0A921DQG9"/>
<organism evidence="2 3">
    <name type="scientific">Mailhella massiliensis</name>
    <dbReference type="NCBI Taxonomy" id="1903261"/>
    <lineage>
        <taxon>Bacteria</taxon>
        <taxon>Pseudomonadati</taxon>
        <taxon>Thermodesulfobacteriota</taxon>
        <taxon>Desulfovibrionia</taxon>
        <taxon>Desulfovibrionales</taxon>
        <taxon>Desulfovibrionaceae</taxon>
        <taxon>Mailhella</taxon>
    </lineage>
</organism>
<dbReference type="GO" id="GO:0016788">
    <property type="term" value="F:hydrolase activity, acting on ester bonds"/>
    <property type="evidence" value="ECO:0007669"/>
    <property type="project" value="UniProtKB-ARBA"/>
</dbReference>
<protein>
    <submittedName>
        <fullName evidence="2">GDSL-type esterase/lipase family protein</fullName>
    </submittedName>
</protein>
<proteinExistence type="predicted"/>
<dbReference type="Pfam" id="PF13472">
    <property type="entry name" value="Lipase_GDSL_2"/>
    <property type="match status" value="1"/>
</dbReference>
<evidence type="ECO:0000259" key="1">
    <source>
        <dbReference type="Pfam" id="PF13472"/>
    </source>
</evidence>
<reference evidence="2" key="1">
    <citation type="journal article" date="2021" name="PeerJ">
        <title>Extensive microbial diversity within the chicken gut microbiome revealed by metagenomics and culture.</title>
        <authorList>
            <person name="Gilroy R."/>
            <person name="Ravi A."/>
            <person name="Getino M."/>
            <person name="Pursley I."/>
            <person name="Horton D.L."/>
            <person name="Alikhan N.F."/>
            <person name="Baker D."/>
            <person name="Gharbi K."/>
            <person name="Hall N."/>
            <person name="Watson M."/>
            <person name="Adriaenssens E.M."/>
            <person name="Foster-Nyarko E."/>
            <person name="Jarju S."/>
            <person name="Secka A."/>
            <person name="Antonio M."/>
            <person name="Oren A."/>
            <person name="Chaudhuri R.R."/>
            <person name="La Ragione R."/>
            <person name="Hildebrand F."/>
            <person name="Pallen M.J."/>
        </authorList>
    </citation>
    <scope>NUCLEOTIDE SEQUENCE</scope>
    <source>
        <strain evidence="2">ChiGjej2B2-19336</strain>
    </source>
</reference>